<gene>
    <name evidence="1" type="ORF">ALC57_08483</name>
</gene>
<dbReference type="Proteomes" id="UP000078492">
    <property type="component" value="Unassembled WGS sequence"/>
</dbReference>
<reference evidence="1 2" key="1">
    <citation type="submission" date="2015-09" db="EMBL/GenBank/DDBJ databases">
        <title>Trachymyrmex cornetzi WGS genome.</title>
        <authorList>
            <person name="Nygaard S."/>
            <person name="Hu H."/>
            <person name="Boomsma J."/>
            <person name="Zhang G."/>
        </authorList>
    </citation>
    <scope>NUCLEOTIDE SEQUENCE [LARGE SCALE GENOMIC DNA]</scope>
    <source>
        <strain evidence="1">Tcor2-1</strain>
        <tissue evidence="1">Whole body</tissue>
    </source>
</reference>
<protein>
    <submittedName>
        <fullName evidence="1">Uncharacterized protein</fullName>
    </submittedName>
</protein>
<dbReference type="EMBL" id="KQ979766">
    <property type="protein sequence ID" value="KYN19189.1"/>
    <property type="molecule type" value="Genomic_DNA"/>
</dbReference>
<evidence type="ECO:0000313" key="2">
    <source>
        <dbReference type="Proteomes" id="UP000078492"/>
    </source>
</evidence>
<accession>A0A151J6W1</accession>
<keyword evidence="2" id="KW-1185">Reference proteome</keyword>
<organism evidence="1 2">
    <name type="scientific">Trachymyrmex cornetzi</name>
    <dbReference type="NCBI Taxonomy" id="471704"/>
    <lineage>
        <taxon>Eukaryota</taxon>
        <taxon>Metazoa</taxon>
        <taxon>Ecdysozoa</taxon>
        <taxon>Arthropoda</taxon>
        <taxon>Hexapoda</taxon>
        <taxon>Insecta</taxon>
        <taxon>Pterygota</taxon>
        <taxon>Neoptera</taxon>
        <taxon>Endopterygota</taxon>
        <taxon>Hymenoptera</taxon>
        <taxon>Apocrita</taxon>
        <taxon>Aculeata</taxon>
        <taxon>Formicoidea</taxon>
        <taxon>Formicidae</taxon>
        <taxon>Myrmicinae</taxon>
        <taxon>Trachymyrmex</taxon>
    </lineage>
</organism>
<dbReference type="AlphaFoldDB" id="A0A151J6W1"/>
<name>A0A151J6W1_9HYME</name>
<evidence type="ECO:0000313" key="1">
    <source>
        <dbReference type="EMBL" id="KYN19189.1"/>
    </source>
</evidence>
<feature type="non-terminal residue" evidence="1">
    <location>
        <position position="1"/>
    </location>
</feature>
<sequence length="132" mass="15170">CMIQSYYTTGGPLTVCAACMVLLADIDTVGMHYIKKHNINYIDALSGRFCTNCRVALYTIFPCEQYCERNMNHDEIMERMKMEYDESNVLHTRKDAIRVLGKTATERDTSVRISPVQFLRDRELGICGQRGM</sequence>
<proteinExistence type="predicted"/>